<dbReference type="Proteomes" id="UP000028059">
    <property type="component" value="Unassembled WGS sequence"/>
</dbReference>
<comment type="caution">
    <text evidence="1">The sequence shown here is derived from an EMBL/GenBank/DDBJ whole genome shotgun (WGS) entry which is preliminary data.</text>
</comment>
<evidence type="ECO:0000313" key="1">
    <source>
        <dbReference type="EMBL" id="KEQ57445.1"/>
    </source>
</evidence>
<evidence type="ECO:0000313" key="2">
    <source>
        <dbReference type="Proteomes" id="UP000028059"/>
    </source>
</evidence>
<proteinExistence type="predicted"/>
<name>A0A081RQH2_9ARCH</name>
<accession>A0A081RQH2</accession>
<gene>
    <name evidence="1" type="ORF">AAA799N04_00137</name>
</gene>
<dbReference type="EMBL" id="JOKN01000001">
    <property type="protein sequence ID" value="KEQ57445.1"/>
    <property type="molecule type" value="Genomic_DNA"/>
</dbReference>
<organism evidence="1 2">
    <name type="scientific">Marine Group I thaumarchaeote SCGC AAA799-N04</name>
    <dbReference type="NCBI Taxonomy" id="1502293"/>
    <lineage>
        <taxon>Archaea</taxon>
        <taxon>Nitrososphaerota</taxon>
        <taxon>Marine Group I</taxon>
    </lineage>
</organism>
<reference evidence="1 2" key="1">
    <citation type="submission" date="2014-06" db="EMBL/GenBank/DDBJ databases">
        <authorList>
            <person name="Ngugi D.K."/>
            <person name="Blom J."/>
            <person name="Alam I."/>
            <person name="Rashid M."/>
            <person name="Ba Alawi W."/>
            <person name="Zhang G."/>
            <person name="Hikmawan T."/>
            <person name="Guan Y."/>
            <person name="Antunes A."/>
            <person name="Siam R."/>
            <person name="ElDorry H."/>
            <person name="Bajic V."/>
            <person name="Stingl U."/>
        </authorList>
    </citation>
    <scope>NUCLEOTIDE SEQUENCE [LARGE SCALE GENOMIC DNA]</scope>
    <source>
        <strain evidence="1">SCGC AAA799-N04</strain>
    </source>
</reference>
<protein>
    <submittedName>
        <fullName evidence="1">Uncharacterized protein</fullName>
    </submittedName>
</protein>
<keyword evidence="2" id="KW-1185">Reference proteome</keyword>
<dbReference type="AlphaFoldDB" id="A0A081RQH2"/>
<sequence>MGMIFCQDCVSDGRKSIEPKNEFDLHLIQDALDVENL</sequence>